<dbReference type="PANTHER" id="PTHR43320:SF2">
    <property type="entry name" value="2-DEHYDRO-3-DEOXYGLUCONOKINASE_2-DEHYDRO-3-DEOXYGALACTONOKINASE"/>
    <property type="match status" value="1"/>
</dbReference>
<evidence type="ECO:0000256" key="1">
    <source>
        <dbReference type="ARBA" id="ARBA00010688"/>
    </source>
</evidence>
<dbReference type="AlphaFoldDB" id="A0A4V3ISA3"/>
<comment type="similarity">
    <text evidence="1">Belongs to the carbohydrate kinase PfkB family.</text>
</comment>
<evidence type="ECO:0000259" key="4">
    <source>
        <dbReference type="Pfam" id="PF00294"/>
    </source>
</evidence>
<reference evidence="5 6" key="1">
    <citation type="submission" date="2019-03" db="EMBL/GenBank/DDBJ databases">
        <title>Genomics of glacier-inhabiting Cryobacterium strains.</title>
        <authorList>
            <person name="Liu Q."/>
            <person name="Xin Y.-H."/>
        </authorList>
    </citation>
    <scope>NUCLEOTIDE SEQUENCE [LARGE SCALE GENOMIC DNA]</scope>
    <source>
        <strain evidence="5 6">Sr39</strain>
    </source>
</reference>
<evidence type="ECO:0000313" key="5">
    <source>
        <dbReference type="EMBL" id="TFD57232.1"/>
    </source>
</evidence>
<name>A0A4V3ISA3_9MICO</name>
<dbReference type="InterPro" id="IPR052700">
    <property type="entry name" value="Carb_kinase_PfkB-like"/>
</dbReference>
<dbReference type="GO" id="GO:0016301">
    <property type="term" value="F:kinase activity"/>
    <property type="evidence" value="ECO:0007669"/>
    <property type="project" value="UniProtKB-KW"/>
</dbReference>
<evidence type="ECO:0000256" key="3">
    <source>
        <dbReference type="ARBA" id="ARBA00022777"/>
    </source>
</evidence>
<dbReference type="Proteomes" id="UP000298170">
    <property type="component" value="Unassembled WGS sequence"/>
</dbReference>
<accession>A0A4V3ISA3</accession>
<gene>
    <name evidence="5" type="ORF">E3T39_14540</name>
</gene>
<dbReference type="RefSeq" id="WP_134516539.1">
    <property type="nucleotide sequence ID" value="NZ_SOHJ01000014.1"/>
</dbReference>
<dbReference type="Pfam" id="PF00294">
    <property type="entry name" value="PfkB"/>
    <property type="match status" value="1"/>
</dbReference>
<feature type="domain" description="Carbohydrate kinase PfkB" evidence="4">
    <location>
        <begin position="6"/>
        <end position="303"/>
    </location>
</feature>
<dbReference type="PROSITE" id="PS00584">
    <property type="entry name" value="PFKB_KINASES_2"/>
    <property type="match status" value="1"/>
</dbReference>
<organism evidence="5 6">
    <name type="scientific">Cryobacterium suzukii</name>
    <dbReference type="NCBI Taxonomy" id="1259198"/>
    <lineage>
        <taxon>Bacteria</taxon>
        <taxon>Bacillati</taxon>
        <taxon>Actinomycetota</taxon>
        <taxon>Actinomycetes</taxon>
        <taxon>Micrococcales</taxon>
        <taxon>Microbacteriaceae</taxon>
        <taxon>Cryobacterium</taxon>
    </lineage>
</organism>
<sequence length="319" mass="32438">MTGPDVVTLGETMVSLRTGTPLRLGGALQMTVAGAESNVAIGLARLGHTVRWGGRVGDDEVGVFLLRTLRAESVLVDTVAIDADRSTGLMLAERRINDLSRVSYYRSDSAGSALSEADAAACLAAPPRLLHVTGITPALSRSAAEAVTEAVRLARAAGALVSVDVNYRAKLWSTTAARTTLSALARSADIVIASDDELGLIVTGAGTPEAEERAAAELAACGVSALVIKRGALGASVYSDGEIVHASAIPVSVRDTIGAGDAFTAGYLSGVLDALTPADALHRGILTGAFAVAAIGDWEGAPTRAELTLLAAPAGTTLR</sequence>
<dbReference type="SUPFAM" id="SSF53613">
    <property type="entry name" value="Ribokinase-like"/>
    <property type="match status" value="1"/>
</dbReference>
<proteinExistence type="inferred from homology"/>
<keyword evidence="2" id="KW-0808">Transferase</keyword>
<dbReference type="InterPro" id="IPR029056">
    <property type="entry name" value="Ribokinase-like"/>
</dbReference>
<keyword evidence="3 5" id="KW-0418">Kinase</keyword>
<dbReference type="Gene3D" id="3.40.1190.20">
    <property type="match status" value="1"/>
</dbReference>
<dbReference type="InterPro" id="IPR011611">
    <property type="entry name" value="PfkB_dom"/>
</dbReference>
<dbReference type="CDD" id="cd01166">
    <property type="entry name" value="KdgK"/>
    <property type="match status" value="1"/>
</dbReference>
<keyword evidence="6" id="KW-1185">Reference proteome</keyword>
<evidence type="ECO:0000313" key="6">
    <source>
        <dbReference type="Proteomes" id="UP000298170"/>
    </source>
</evidence>
<dbReference type="EMBL" id="SOHJ01000014">
    <property type="protein sequence ID" value="TFD57232.1"/>
    <property type="molecule type" value="Genomic_DNA"/>
</dbReference>
<evidence type="ECO:0000256" key="2">
    <source>
        <dbReference type="ARBA" id="ARBA00022679"/>
    </source>
</evidence>
<dbReference type="OrthoDB" id="9808601at2"/>
<protein>
    <submittedName>
        <fullName evidence="5">Sugar kinase</fullName>
    </submittedName>
</protein>
<dbReference type="InterPro" id="IPR002173">
    <property type="entry name" value="Carboh/pur_kinase_PfkB_CS"/>
</dbReference>
<dbReference type="PANTHER" id="PTHR43320">
    <property type="entry name" value="SUGAR KINASE"/>
    <property type="match status" value="1"/>
</dbReference>
<comment type="caution">
    <text evidence="5">The sequence shown here is derived from an EMBL/GenBank/DDBJ whole genome shotgun (WGS) entry which is preliminary data.</text>
</comment>